<feature type="domain" description="ATPase V1 complex subunit H C-terminal" evidence="6">
    <location>
        <begin position="341"/>
        <end position="454"/>
    </location>
</feature>
<dbReference type="Proteomes" id="UP000664859">
    <property type="component" value="Unassembled WGS sequence"/>
</dbReference>
<evidence type="ECO:0000313" key="8">
    <source>
        <dbReference type="Proteomes" id="UP000664859"/>
    </source>
</evidence>
<dbReference type="InterPro" id="IPR038497">
    <property type="entry name" value="ATPase_V1-cplx_hsu_C_sf"/>
</dbReference>
<comment type="caution">
    <text evidence="7">The sequence shown here is derived from an EMBL/GenBank/DDBJ whole genome shotgun (WGS) entry which is preliminary data.</text>
</comment>
<dbReference type="InterPro" id="IPR011987">
    <property type="entry name" value="ATPase_V1-cplx_hsu_C"/>
</dbReference>
<evidence type="ECO:0000259" key="6">
    <source>
        <dbReference type="Pfam" id="PF11698"/>
    </source>
</evidence>
<dbReference type="PROSITE" id="PS50176">
    <property type="entry name" value="ARM_REPEAT"/>
    <property type="match status" value="1"/>
</dbReference>
<sequence length="458" mass="50095">MVLEPTSPAGTASSPEAETPFFAGVYMPAAHSEVDVRFNDVDWKGLLRRETVEIVRDDVDMLKVSEGQPLDYVLGKDAEGRRYVAVLLKLLSIATADRTTQYYAVSRLKGVLSQSPEKYSRLFLSQDGAPLDPAPLLRALRVGDAAVQGVASICLALLYIHLGDGSDCEPLVSWICEQLTGGRGSSVGVRVAVGALSVLLRADGARAVFARRGGVAQLANLLRMQGGDGANAQLLYALCFCLWSLSLSEEGAYNKDFQACGAVPTLVEQVAAAPAEKVVRVALATLRNLSRGAINAFNEEMIACGLPRTLDNLRARKWGDPDVITDLDELAASLQRNYRDLTTLEAYTQEVRSGRLRWGVVHTERFWRENARATEADDFALIRALIGLLRSEDETVVAIACYDLGEFVRFYPTGKAILKHLGAKPTVMALVEHANPEVRRQALQCVSKLMVNKWEFVR</sequence>
<evidence type="ECO:0000256" key="5">
    <source>
        <dbReference type="PROSITE-ProRule" id="PRU00259"/>
    </source>
</evidence>
<keyword evidence="2" id="KW-0813">Transport</keyword>
<dbReference type="Gene3D" id="1.25.40.150">
    <property type="entry name" value="V-type ATPase, subunit H, C-terminal domain"/>
    <property type="match status" value="1"/>
</dbReference>
<dbReference type="InterPro" id="IPR016024">
    <property type="entry name" value="ARM-type_fold"/>
</dbReference>
<accession>A0A835Z9Q6</accession>
<dbReference type="GO" id="GO:0046961">
    <property type="term" value="F:proton-transporting ATPase activity, rotational mechanism"/>
    <property type="evidence" value="ECO:0007669"/>
    <property type="project" value="InterPro"/>
</dbReference>
<evidence type="ECO:0000313" key="7">
    <source>
        <dbReference type="EMBL" id="KAG5189181.1"/>
    </source>
</evidence>
<dbReference type="InterPro" id="IPR000225">
    <property type="entry name" value="Armadillo"/>
</dbReference>
<reference evidence="7" key="1">
    <citation type="submission" date="2021-02" db="EMBL/GenBank/DDBJ databases">
        <title>First Annotated Genome of the Yellow-green Alga Tribonema minus.</title>
        <authorList>
            <person name="Mahan K.M."/>
        </authorList>
    </citation>
    <scope>NUCLEOTIDE SEQUENCE</scope>
    <source>
        <strain evidence="7">UTEX B ZZ1240</strain>
    </source>
</reference>
<evidence type="ECO:0000256" key="4">
    <source>
        <dbReference type="ARBA" id="ARBA00023065"/>
    </source>
</evidence>
<feature type="repeat" description="ARM" evidence="5">
    <location>
        <begin position="261"/>
        <end position="290"/>
    </location>
</feature>
<dbReference type="Pfam" id="PF03224">
    <property type="entry name" value="V-ATPase_H_N"/>
    <property type="match status" value="1"/>
</dbReference>
<dbReference type="PANTHER" id="PTHR10698">
    <property type="entry name" value="V-TYPE PROTON ATPASE SUBUNIT H"/>
    <property type="match status" value="1"/>
</dbReference>
<dbReference type="AlphaFoldDB" id="A0A835Z9Q6"/>
<comment type="similarity">
    <text evidence="1">Belongs to the V-ATPase H subunit family.</text>
</comment>
<dbReference type="Gene3D" id="1.25.10.10">
    <property type="entry name" value="Leucine-rich Repeat Variant"/>
    <property type="match status" value="1"/>
</dbReference>
<keyword evidence="4" id="KW-0406">Ion transport</keyword>
<name>A0A835Z9Q6_9STRA</name>
<dbReference type="OrthoDB" id="10263554at2759"/>
<dbReference type="EMBL" id="JAFCMP010000057">
    <property type="protein sequence ID" value="KAG5189181.1"/>
    <property type="molecule type" value="Genomic_DNA"/>
</dbReference>
<dbReference type="InterPro" id="IPR011989">
    <property type="entry name" value="ARM-like"/>
</dbReference>
<evidence type="ECO:0000256" key="1">
    <source>
        <dbReference type="ARBA" id="ARBA00008613"/>
    </source>
</evidence>
<dbReference type="PANTHER" id="PTHR10698:SF0">
    <property type="entry name" value="V-TYPE PROTON ATPASE SUBUNIT H"/>
    <property type="match status" value="1"/>
</dbReference>
<proteinExistence type="inferred from homology"/>
<dbReference type="GO" id="GO:0000221">
    <property type="term" value="C:vacuolar proton-transporting V-type ATPase, V1 domain"/>
    <property type="evidence" value="ECO:0007669"/>
    <property type="project" value="InterPro"/>
</dbReference>
<dbReference type="SMART" id="SM00185">
    <property type="entry name" value="ARM"/>
    <property type="match status" value="3"/>
</dbReference>
<keyword evidence="3" id="KW-0375">Hydrogen ion transport</keyword>
<evidence type="ECO:0000256" key="3">
    <source>
        <dbReference type="ARBA" id="ARBA00022781"/>
    </source>
</evidence>
<dbReference type="SUPFAM" id="SSF48371">
    <property type="entry name" value="ARM repeat"/>
    <property type="match status" value="1"/>
</dbReference>
<keyword evidence="8" id="KW-1185">Reference proteome</keyword>
<protein>
    <submittedName>
        <fullName evidence="7">V-type H+-transporting ATPase 54 kd subunit</fullName>
    </submittedName>
</protein>
<dbReference type="Pfam" id="PF11698">
    <property type="entry name" value="V-ATPase_H_C"/>
    <property type="match status" value="1"/>
</dbReference>
<evidence type="ECO:0000256" key="2">
    <source>
        <dbReference type="ARBA" id="ARBA00022448"/>
    </source>
</evidence>
<dbReference type="InterPro" id="IPR004908">
    <property type="entry name" value="ATPase_V1-cplx_hsu"/>
</dbReference>
<gene>
    <name evidence="7" type="ORF">JKP88DRAFT_197672</name>
</gene>
<organism evidence="7 8">
    <name type="scientific">Tribonema minus</name>
    <dbReference type="NCBI Taxonomy" id="303371"/>
    <lineage>
        <taxon>Eukaryota</taxon>
        <taxon>Sar</taxon>
        <taxon>Stramenopiles</taxon>
        <taxon>Ochrophyta</taxon>
        <taxon>PX clade</taxon>
        <taxon>Xanthophyceae</taxon>
        <taxon>Tribonematales</taxon>
        <taxon>Tribonemataceae</taxon>
        <taxon>Tribonema</taxon>
    </lineage>
</organism>